<accession>A0A5C5G7S9</accession>
<dbReference type="STRING" id="5288.A0A5C5G7S9"/>
<reference evidence="3 4" key="1">
    <citation type="submission" date="2019-03" db="EMBL/GenBank/DDBJ databases">
        <title>Rhodosporidium diobovatum UCD-FST 08-225 genome sequencing, assembly, and annotation.</title>
        <authorList>
            <person name="Fakankun I.U."/>
            <person name="Fristensky B."/>
            <person name="Levin D.B."/>
        </authorList>
    </citation>
    <scope>NUCLEOTIDE SEQUENCE [LARGE SCALE GENOMIC DNA]</scope>
    <source>
        <strain evidence="3 4">UCD-FST 08-225</strain>
    </source>
</reference>
<evidence type="ECO:0000313" key="3">
    <source>
        <dbReference type="EMBL" id="TNY23931.1"/>
    </source>
</evidence>
<evidence type="ECO:0000256" key="1">
    <source>
        <dbReference type="SAM" id="MobiDB-lite"/>
    </source>
</evidence>
<feature type="compositionally biased region" description="Basic and acidic residues" evidence="1">
    <location>
        <begin position="289"/>
        <end position="299"/>
    </location>
</feature>
<dbReference type="AlphaFoldDB" id="A0A5C5G7S9"/>
<protein>
    <recommendedName>
        <fullName evidence="2">BTB domain-containing protein</fullName>
    </recommendedName>
</protein>
<dbReference type="EMBL" id="SOZI01000006">
    <property type="protein sequence ID" value="TNY23931.1"/>
    <property type="molecule type" value="Genomic_DNA"/>
</dbReference>
<dbReference type="InterPro" id="IPR000210">
    <property type="entry name" value="BTB/POZ_dom"/>
</dbReference>
<dbReference type="PROSITE" id="PS50097">
    <property type="entry name" value="BTB"/>
    <property type="match status" value="1"/>
</dbReference>
<keyword evidence="4" id="KW-1185">Reference proteome</keyword>
<dbReference type="Gene3D" id="3.30.710.10">
    <property type="entry name" value="Potassium Channel Kv1.1, Chain A"/>
    <property type="match status" value="1"/>
</dbReference>
<evidence type="ECO:0000313" key="4">
    <source>
        <dbReference type="Proteomes" id="UP000311382"/>
    </source>
</evidence>
<feature type="domain" description="BTB" evidence="2">
    <location>
        <begin position="171"/>
        <end position="284"/>
    </location>
</feature>
<feature type="region of interest" description="Disordered" evidence="1">
    <location>
        <begin position="286"/>
        <end position="308"/>
    </location>
</feature>
<gene>
    <name evidence="3" type="ORF">DMC30DRAFT_413635</name>
</gene>
<proteinExistence type="predicted"/>
<organism evidence="3 4">
    <name type="scientific">Rhodotorula diobovata</name>
    <dbReference type="NCBI Taxonomy" id="5288"/>
    <lineage>
        <taxon>Eukaryota</taxon>
        <taxon>Fungi</taxon>
        <taxon>Dikarya</taxon>
        <taxon>Basidiomycota</taxon>
        <taxon>Pucciniomycotina</taxon>
        <taxon>Microbotryomycetes</taxon>
        <taxon>Sporidiobolales</taxon>
        <taxon>Sporidiobolaceae</taxon>
        <taxon>Rhodotorula</taxon>
    </lineage>
</organism>
<name>A0A5C5G7S9_9BASI</name>
<dbReference type="Proteomes" id="UP000311382">
    <property type="component" value="Unassembled WGS sequence"/>
</dbReference>
<dbReference type="OrthoDB" id="2523671at2759"/>
<sequence>MSSHSGTISVMPGHDPTSVPFQVGDLACEFRLVHDPSGPNSSRLRLEWTEARSDSVLKVTEGSIAAFFAHSASSPQELLDRRNRPAESFFPPTSRGALYLWAAPYSYTDHTAHYHASHVYYVKIELTTPDDGLFTWERRVAELEARTAALSLASAAAASRCLSLSRTPAPHDVCLDFPGVGKQIWTNEAFLADFSPYFEDLLWSRYVNGAACGSDQSSEPTEDFACALEDSDLEVDALELDDQYCHPGPSLVPPFKRVVITEGSYRTYSAVLVWLQTGHIEFAPLSSRSDTDVDNGTHDDESESSNAEALCASADPQPLLVLARASPKSVYRLADLLSLDTLKSLAFANFVSQLTAASAAFELYSEAATTYPELRDVVLAFVVRHWDEAKSSDAMQEMERRAGLGQLPVGAAKTAMLLAKALAEDLCAI</sequence>
<evidence type="ECO:0000259" key="2">
    <source>
        <dbReference type="PROSITE" id="PS50097"/>
    </source>
</evidence>
<comment type="caution">
    <text evidence="3">The sequence shown here is derived from an EMBL/GenBank/DDBJ whole genome shotgun (WGS) entry which is preliminary data.</text>
</comment>
<dbReference type="InterPro" id="IPR011333">
    <property type="entry name" value="SKP1/BTB/POZ_sf"/>
</dbReference>